<accession>A0ABW1EG01</accession>
<keyword evidence="3" id="KW-1185">Reference proteome</keyword>
<dbReference type="Pfam" id="PF13088">
    <property type="entry name" value="BNR_2"/>
    <property type="match status" value="1"/>
</dbReference>
<dbReference type="InterPro" id="IPR036278">
    <property type="entry name" value="Sialidase_sf"/>
</dbReference>
<dbReference type="SUPFAM" id="SSF50939">
    <property type="entry name" value="Sialidases"/>
    <property type="match status" value="1"/>
</dbReference>
<dbReference type="Proteomes" id="UP001596091">
    <property type="component" value="Unassembled WGS sequence"/>
</dbReference>
<evidence type="ECO:0000259" key="1">
    <source>
        <dbReference type="Pfam" id="PF13088"/>
    </source>
</evidence>
<gene>
    <name evidence="2" type="ORF">ACFPT7_13195</name>
</gene>
<comment type="caution">
    <text evidence="2">The sequence shown here is derived from an EMBL/GenBank/DDBJ whole genome shotgun (WGS) entry which is preliminary data.</text>
</comment>
<dbReference type="EMBL" id="JBHSPH010000004">
    <property type="protein sequence ID" value="MFC5863254.1"/>
    <property type="molecule type" value="Genomic_DNA"/>
</dbReference>
<evidence type="ECO:0000313" key="2">
    <source>
        <dbReference type="EMBL" id="MFC5863254.1"/>
    </source>
</evidence>
<organism evidence="2 3">
    <name type="scientific">Acidicapsa dinghuensis</name>
    <dbReference type="NCBI Taxonomy" id="2218256"/>
    <lineage>
        <taxon>Bacteria</taxon>
        <taxon>Pseudomonadati</taxon>
        <taxon>Acidobacteriota</taxon>
        <taxon>Terriglobia</taxon>
        <taxon>Terriglobales</taxon>
        <taxon>Acidobacteriaceae</taxon>
        <taxon>Acidicapsa</taxon>
    </lineage>
</organism>
<dbReference type="Gene3D" id="2.120.10.10">
    <property type="match status" value="1"/>
</dbReference>
<reference evidence="3" key="1">
    <citation type="journal article" date="2019" name="Int. J. Syst. Evol. Microbiol.">
        <title>The Global Catalogue of Microorganisms (GCM) 10K type strain sequencing project: providing services to taxonomists for standard genome sequencing and annotation.</title>
        <authorList>
            <consortium name="The Broad Institute Genomics Platform"/>
            <consortium name="The Broad Institute Genome Sequencing Center for Infectious Disease"/>
            <person name="Wu L."/>
            <person name="Ma J."/>
        </authorList>
    </citation>
    <scope>NUCLEOTIDE SEQUENCE [LARGE SCALE GENOMIC DNA]</scope>
    <source>
        <strain evidence="3">JCM 4087</strain>
    </source>
</reference>
<dbReference type="RefSeq" id="WP_263341513.1">
    <property type="nucleotide sequence ID" value="NZ_JAGSYH010000007.1"/>
</dbReference>
<sequence>MLTASCTARAINHDALPQPEPIFTSAPFASCHASTVVELRNGDWLAAWFGGSGEGKPDVAIWGARHTKSGWGAPFLLVREPKIAAWNPVFFYTRDGRLWLYYKFGPVVAEWTGARMVSVNDGVTWSKPEHLPAGILGPIRAKPLVMADGTVVSGSSVESYHAWAAWIERSTDNGLHFEKHGPYTLPGDAIRALAGSPLNGSNNEIGNVDPEQTTGLIQPTVVQVAGNHLRFYARSSSNIGRICVSDSYDAGITWSTTRALDLPNPNSGIDIVHLRDGRYVLIYNPVTEGRSPLALAVSQDGIHFRQFRVLENESGAEFSYPALIQLRNGDLLATYTWHRTRIRSVVIPLGLVK</sequence>
<evidence type="ECO:0000313" key="3">
    <source>
        <dbReference type="Proteomes" id="UP001596091"/>
    </source>
</evidence>
<feature type="domain" description="Sialidase" evidence="1">
    <location>
        <begin position="43"/>
        <end position="331"/>
    </location>
</feature>
<protein>
    <submittedName>
        <fullName evidence="2">Exo-alpha-sialidase</fullName>
    </submittedName>
</protein>
<dbReference type="CDD" id="cd15482">
    <property type="entry name" value="Sialidase_non-viral"/>
    <property type="match status" value="1"/>
</dbReference>
<dbReference type="InterPro" id="IPR011040">
    <property type="entry name" value="Sialidase"/>
</dbReference>
<name>A0ABW1EG01_9BACT</name>
<dbReference type="PANTHER" id="PTHR43752">
    <property type="entry name" value="BNR/ASP-BOX REPEAT FAMILY PROTEIN"/>
    <property type="match status" value="1"/>
</dbReference>
<proteinExistence type="predicted"/>
<dbReference type="PANTHER" id="PTHR43752:SF2">
    <property type="entry name" value="BNR_ASP-BOX REPEAT FAMILY PROTEIN"/>
    <property type="match status" value="1"/>
</dbReference>